<feature type="region of interest" description="Disordered" evidence="11">
    <location>
        <begin position="769"/>
        <end position="796"/>
    </location>
</feature>
<dbReference type="InterPro" id="IPR035979">
    <property type="entry name" value="RBD_domain_sf"/>
</dbReference>
<dbReference type="SMART" id="SM00360">
    <property type="entry name" value="RRM"/>
    <property type="match status" value="2"/>
</dbReference>
<feature type="domain" description="RRM" evidence="12">
    <location>
        <begin position="246"/>
        <end position="324"/>
    </location>
</feature>
<feature type="coiled-coil region" evidence="10">
    <location>
        <begin position="658"/>
        <end position="688"/>
    </location>
</feature>
<keyword evidence="3" id="KW-0677">Repeat</keyword>
<dbReference type="GO" id="GO:0005634">
    <property type="term" value="C:nucleus"/>
    <property type="evidence" value="ECO:0007669"/>
    <property type="project" value="UniProtKB-SubCell"/>
</dbReference>
<dbReference type="InterPro" id="IPR036443">
    <property type="entry name" value="Znf_RanBP2_sf"/>
</dbReference>
<accession>A0AAV0UFU5</accession>
<feature type="compositionally biased region" description="Basic and acidic residues" evidence="11">
    <location>
        <begin position="558"/>
        <end position="567"/>
    </location>
</feature>
<dbReference type="SMART" id="SM00443">
    <property type="entry name" value="G_patch"/>
    <property type="match status" value="1"/>
</dbReference>
<evidence type="ECO:0000259" key="13">
    <source>
        <dbReference type="PROSITE" id="PS50174"/>
    </source>
</evidence>
<keyword evidence="6 8" id="KW-0694">RNA-binding</keyword>
<evidence type="ECO:0008006" key="17">
    <source>
        <dbReference type="Google" id="ProtNLM"/>
    </source>
</evidence>
<evidence type="ECO:0000256" key="9">
    <source>
        <dbReference type="PROSITE-ProRule" id="PRU00322"/>
    </source>
</evidence>
<dbReference type="InterPro" id="IPR000504">
    <property type="entry name" value="RRM_dom"/>
</dbReference>
<keyword evidence="2" id="KW-0479">Metal-binding</keyword>
<keyword evidence="7" id="KW-0539">Nucleus</keyword>
<reference evidence="15" key="1">
    <citation type="submission" date="2022-12" db="EMBL/GenBank/DDBJ databases">
        <authorList>
            <person name="Webb A."/>
        </authorList>
    </citation>
    <scope>NUCLEOTIDE SEQUENCE</scope>
    <source>
        <strain evidence="15">Hp1</strain>
    </source>
</reference>
<feature type="domain" description="G-patch" evidence="13">
    <location>
        <begin position="719"/>
        <end position="766"/>
    </location>
</feature>
<dbReference type="Pfam" id="PF01585">
    <property type="entry name" value="G-patch"/>
    <property type="match status" value="1"/>
</dbReference>
<dbReference type="GO" id="GO:0008270">
    <property type="term" value="F:zinc ion binding"/>
    <property type="evidence" value="ECO:0007669"/>
    <property type="project" value="UniProtKB-KW"/>
</dbReference>
<protein>
    <recommendedName>
        <fullName evidence="17">RNA-binding protein 5</fullName>
    </recommendedName>
</protein>
<dbReference type="InterPro" id="IPR012677">
    <property type="entry name" value="Nucleotide-bd_a/b_plait_sf"/>
</dbReference>
<comment type="subcellular location">
    <subcellularLocation>
        <location evidence="1">Nucleus</location>
    </subcellularLocation>
</comment>
<feature type="compositionally biased region" description="Basic and acidic residues" evidence="11">
    <location>
        <begin position="114"/>
        <end position="123"/>
    </location>
</feature>
<evidence type="ECO:0000256" key="3">
    <source>
        <dbReference type="ARBA" id="ARBA00022737"/>
    </source>
</evidence>
<evidence type="ECO:0000313" key="16">
    <source>
        <dbReference type="Proteomes" id="UP001162031"/>
    </source>
</evidence>
<dbReference type="PROSITE" id="PS50102">
    <property type="entry name" value="RRM"/>
    <property type="match status" value="2"/>
</dbReference>
<dbReference type="Gene3D" id="4.10.1060.10">
    <property type="entry name" value="Zinc finger, RanBP2-type"/>
    <property type="match status" value="1"/>
</dbReference>
<feature type="region of interest" description="Disordered" evidence="11">
    <location>
        <begin position="114"/>
        <end position="156"/>
    </location>
</feature>
<dbReference type="Pfam" id="PF00076">
    <property type="entry name" value="RRM_1"/>
    <property type="match status" value="2"/>
</dbReference>
<evidence type="ECO:0000313" key="15">
    <source>
        <dbReference type="EMBL" id="CAI5735023.1"/>
    </source>
</evidence>
<dbReference type="SUPFAM" id="SSF54928">
    <property type="entry name" value="RNA-binding domain, RBD"/>
    <property type="match status" value="2"/>
</dbReference>
<proteinExistence type="predicted"/>
<feature type="region of interest" description="Disordered" evidence="11">
    <location>
        <begin position="1"/>
        <end position="34"/>
    </location>
</feature>
<evidence type="ECO:0000256" key="11">
    <source>
        <dbReference type="SAM" id="MobiDB-lite"/>
    </source>
</evidence>
<evidence type="ECO:0000256" key="7">
    <source>
        <dbReference type="ARBA" id="ARBA00023242"/>
    </source>
</evidence>
<dbReference type="AlphaFoldDB" id="A0AAV0UFU5"/>
<feature type="region of interest" description="Disordered" evidence="11">
    <location>
        <begin position="547"/>
        <end position="603"/>
    </location>
</feature>
<name>A0AAV0UFU5_HYABA</name>
<keyword evidence="5" id="KW-0862">Zinc</keyword>
<dbReference type="PANTHER" id="PTHR13948">
    <property type="entry name" value="RNA-BINDING PROTEIN"/>
    <property type="match status" value="1"/>
</dbReference>
<feature type="compositionally biased region" description="Basic and acidic residues" evidence="11">
    <location>
        <begin position="777"/>
        <end position="796"/>
    </location>
</feature>
<dbReference type="EMBL" id="CANTFL010001244">
    <property type="protein sequence ID" value="CAI5735023.1"/>
    <property type="molecule type" value="Genomic_DNA"/>
</dbReference>
<dbReference type="PROSITE" id="PS50199">
    <property type="entry name" value="ZF_RANBP2_2"/>
    <property type="match status" value="1"/>
</dbReference>
<evidence type="ECO:0000256" key="6">
    <source>
        <dbReference type="ARBA" id="ARBA00022884"/>
    </source>
</evidence>
<feature type="domain" description="RRM" evidence="12">
    <location>
        <begin position="35"/>
        <end position="114"/>
    </location>
</feature>
<feature type="region of interest" description="Disordered" evidence="11">
    <location>
        <begin position="179"/>
        <end position="236"/>
    </location>
</feature>
<dbReference type="GO" id="GO:0000398">
    <property type="term" value="P:mRNA splicing, via spliceosome"/>
    <property type="evidence" value="ECO:0007669"/>
    <property type="project" value="TreeGrafter"/>
</dbReference>
<dbReference type="GO" id="GO:0003723">
    <property type="term" value="F:RNA binding"/>
    <property type="evidence" value="ECO:0007669"/>
    <property type="project" value="UniProtKB-UniRule"/>
</dbReference>
<dbReference type="SUPFAM" id="SSF90209">
    <property type="entry name" value="Ran binding protein zinc finger-like"/>
    <property type="match status" value="1"/>
</dbReference>
<evidence type="ECO:0000256" key="4">
    <source>
        <dbReference type="ARBA" id="ARBA00022771"/>
    </source>
</evidence>
<evidence type="ECO:0000259" key="14">
    <source>
        <dbReference type="PROSITE" id="PS50199"/>
    </source>
</evidence>
<gene>
    <name evidence="15" type="ORF">HBR001_LOCUS6351</name>
</gene>
<feature type="domain" description="RanBP2-type" evidence="14">
    <location>
        <begin position="148"/>
        <end position="183"/>
    </location>
</feature>
<organism evidence="15 16">
    <name type="scientific">Hyaloperonospora brassicae</name>
    <name type="common">Brassica downy mildew</name>
    <name type="synonym">Peronospora brassicae</name>
    <dbReference type="NCBI Taxonomy" id="162125"/>
    <lineage>
        <taxon>Eukaryota</taxon>
        <taxon>Sar</taxon>
        <taxon>Stramenopiles</taxon>
        <taxon>Oomycota</taxon>
        <taxon>Peronosporomycetes</taxon>
        <taxon>Peronosporales</taxon>
        <taxon>Peronosporaceae</taxon>
        <taxon>Hyaloperonospora</taxon>
    </lineage>
</organism>
<evidence type="ECO:0000256" key="2">
    <source>
        <dbReference type="ARBA" id="ARBA00022723"/>
    </source>
</evidence>
<dbReference type="CDD" id="cd00590">
    <property type="entry name" value="RRM_SF"/>
    <property type="match status" value="1"/>
</dbReference>
<evidence type="ECO:0000259" key="12">
    <source>
        <dbReference type="PROSITE" id="PS50102"/>
    </source>
</evidence>
<dbReference type="PROSITE" id="PS50174">
    <property type="entry name" value="G_PATCH"/>
    <property type="match status" value="1"/>
</dbReference>
<dbReference type="InterPro" id="IPR000467">
    <property type="entry name" value="G_patch_dom"/>
</dbReference>
<sequence>MAGPPHFDRHRSALPPRGQRSRPHSRAHQDHAPSSTLLLRALPRTVNDEMILSALQRFRPLHARVVYDEVSGDSRGFAYVDFESVENAMDAMRAFEVEALVLEDRAVDVKYTDGCRRDADSGRPKGLTAGSRHQTPHYESQRQEEEEEEGSWQPRSDWMCDDCNVTNWARRASCVQCKAPKTARTKDVPETAAYRAEHMRGRDNSYGEERSGSSRSLLGTSSRDSGLALHRREDRANGGLSIPPSRVLVVRMLPPAIEEGELHVAFAEFDGVQDIRLIRDRVTKLSRGFGFIEFRDVEAATNALKKSEGFTVQNNRVEISYARDTLSNRSRYSPYAPQELRTGSSLAVTALEQAQWSLSQGRGADVAQNDQQSSVAADVSALLDSAAAQVVPQFEEPKKPWPAPFETAGGNYVYVGENGLYWDPDSLFYYDPPTRVYYNSFTGTYYQCVNPASCGAAAFQEFVPPLPVDDEAYQEACTAVAVANKPALSMSLKKDKKKTSGISFSIKTTAFTSTSLASSKASSMKSSVGAIPAAAVNVASGLKRKSAGDIAKWSQRQQEAKKKKSEDVGSTPVQHQQQLRGGPPAVSTADRGEATKSVDSSQQRAAASAVNSAVDSVIHALTDVPQEAPICLLCRRKFGSLDILRKHETLSKLHMANLAKAKENKQHIAAQQREHEIEMQQLAKKQRQDKNAPCSAPVGTDRWSATTAAIKVDPEPTLESGIGGKMLKMMGWKSGEGLGKHNTGITAPIEATSGRSDLAGLGCKAPLSASVDLSDATSDKERRQRLARARYEADSA</sequence>
<keyword evidence="10" id="KW-0175">Coiled coil</keyword>
<evidence type="ECO:0000256" key="8">
    <source>
        <dbReference type="PROSITE-ProRule" id="PRU00176"/>
    </source>
</evidence>
<evidence type="ECO:0000256" key="1">
    <source>
        <dbReference type="ARBA" id="ARBA00004123"/>
    </source>
</evidence>
<keyword evidence="16" id="KW-1185">Reference proteome</keyword>
<dbReference type="InterPro" id="IPR001876">
    <property type="entry name" value="Znf_RanBP2"/>
</dbReference>
<dbReference type="Gene3D" id="3.30.70.330">
    <property type="match status" value="2"/>
</dbReference>
<dbReference type="PANTHER" id="PTHR13948:SF3">
    <property type="entry name" value="FI21118P1"/>
    <property type="match status" value="1"/>
</dbReference>
<dbReference type="PROSITE" id="PS01358">
    <property type="entry name" value="ZF_RANBP2_1"/>
    <property type="match status" value="1"/>
</dbReference>
<evidence type="ECO:0000256" key="5">
    <source>
        <dbReference type="ARBA" id="ARBA00022833"/>
    </source>
</evidence>
<feature type="compositionally biased region" description="Low complexity" evidence="11">
    <location>
        <begin position="213"/>
        <end position="227"/>
    </location>
</feature>
<feature type="compositionally biased region" description="Basic and acidic residues" evidence="11">
    <location>
        <begin position="1"/>
        <end position="11"/>
    </location>
</feature>
<feature type="compositionally biased region" description="Basic and acidic residues" evidence="11">
    <location>
        <begin position="184"/>
        <end position="212"/>
    </location>
</feature>
<dbReference type="Proteomes" id="UP001162031">
    <property type="component" value="Unassembled WGS sequence"/>
</dbReference>
<keyword evidence="4 9" id="KW-0863">Zinc-finger</keyword>
<evidence type="ECO:0000256" key="10">
    <source>
        <dbReference type="SAM" id="Coils"/>
    </source>
</evidence>
<dbReference type="CDD" id="cd16074">
    <property type="entry name" value="OCRE"/>
    <property type="match status" value="1"/>
</dbReference>
<dbReference type="SMART" id="SM00547">
    <property type="entry name" value="ZnF_RBZ"/>
    <property type="match status" value="1"/>
</dbReference>
<comment type="caution">
    <text evidence="15">The sequence shown here is derived from an EMBL/GenBank/DDBJ whole genome shotgun (WGS) entry which is preliminary data.</text>
</comment>